<dbReference type="EMBL" id="JAGSYN010000046">
    <property type="protein sequence ID" value="KAG7665789.1"/>
    <property type="molecule type" value="Genomic_DNA"/>
</dbReference>
<dbReference type="GO" id="GO:0045121">
    <property type="term" value="C:membrane raft"/>
    <property type="evidence" value="ECO:0007669"/>
    <property type="project" value="UniProtKB-ARBA"/>
</dbReference>
<dbReference type="GO" id="GO:0001765">
    <property type="term" value="P:membrane raft assembly"/>
    <property type="evidence" value="ECO:0007669"/>
    <property type="project" value="UniProtKB-ARBA"/>
</dbReference>
<evidence type="ECO:0000256" key="2">
    <source>
        <dbReference type="ARBA" id="ARBA00022448"/>
    </source>
</evidence>
<organism evidence="11 12">
    <name type="scientific">[Candida] subhashii</name>
    <dbReference type="NCBI Taxonomy" id="561895"/>
    <lineage>
        <taxon>Eukaryota</taxon>
        <taxon>Fungi</taxon>
        <taxon>Dikarya</taxon>
        <taxon>Ascomycota</taxon>
        <taxon>Saccharomycotina</taxon>
        <taxon>Pichiomycetes</taxon>
        <taxon>Debaryomycetaceae</taxon>
        <taxon>Spathaspora</taxon>
    </lineage>
</organism>
<feature type="transmembrane region" description="Helical" evidence="9">
    <location>
        <begin position="136"/>
        <end position="160"/>
    </location>
</feature>
<evidence type="ECO:0000256" key="5">
    <source>
        <dbReference type="ARBA" id="ARBA00023136"/>
    </source>
</evidence>
<gene>
    <name evidence="11" type="ORF">J8A68_000614</name>
</gene>
<dbReference type="OrthoDB" id="440553at2759"/>
<dbReference type="Pfam" id="PF07690">
    <property type="entry name" value="MFS_1"/>
    <property type="match status" value="1"/>
</dbReference>
<keyword evidence="5 9" id="KW-0472">Membrane</keyword>
<feature type="transmembrane region" description="Helical" evidence="9">
    <location>
        <begin position="113"/>
        <end position="130"/>
    </location>
</feature>
<dbReference type="AlphaFoldDB" id="A0A8J5QHH7"/>
<dbReference type="RefSeq" id="XP_049266021.1">
    <property type="nucleotide sequence ID" value="XM_049410300.1"/>
</dbReference>
<dbReference type="PANTHER" id="PTHR23502:SF51">
    <property type="entry name" value="QUINIDINE RESISTANCE PROTEIN 1-RELATED"/>
    <property type="match status" value="1"/>
</dbReference>
<feature type="transmembrane region" description="Helical" evidence="9">
    <location>
        <begin position="283"/>
        <end position="305"/>
    </location>
</feature>
<feature type="transmembrane region" description="Helical" evidence="9">
    <location>
        <begin position="441"/>
        <end position="458"/>
    </location>
</feature>
<dbReference type="FunFam" id="1.20.1250.20:FF:000172">
    <property type="entry name" value="MFS multidrug resistance transporter"/>
    <property type="match status" value="1"/>
</dbReference>
<evidence type="ECO:0000256" key="1">
    <source>
        <dbReference type="ARBA" id="ARBA00004141"/>
    </source>
</evidence>
<evidence type="ECO:0000256" key="6">
    <source>
        <dbReference type="ARBA" id="ARBA00038347"/>
    </source>
</evidence>
<keyword evidence="2" id="KW-0813">Transport</keyword>
<evidence type="ECO:0000256" key="7">
    <source>
        <dbReference type="ARBA" id="ARBA00053949"/>
    </source>
</evidence>
<dbReference type="PANTHER" id="PTHR23502">
    <property type="entry name" value="MAJOR FACILITATOR SUPERFAMILY"/>
    <property type="match status" value="1"/>
</dbReference>
<dbReference type="PROSITE" id="PS50850">
    <property type="entry name" value="MFS"/>
    <property type="match status" value="1"/>
</dbReference>
<evidence type="ECO:0000313" key="11">
    <source>
        <dbReference type="EMBL" id="KAG7665789.1"/>
    </source>
</evidence>
<comment type="similarity">
    <text evidence="6">Belongs to the major facilitator superfamily. CAR1 family.</text>
</comment>
<feature type="transmembrane region" description="Helical" evidence="9">
    <location>
        <begin position="406"/>
        <end position="429"/>
    </location>
</feature>
<feature type="transmembrane region" description="Helical" evidence="9">
    <location>
        <begin position="325"/>
        <end position="347"/>
    </location>
</feature>
<evidence type="ECO:0000313" key="12">
    <source>
        <dbReference type="Proteomes" id="UP000694255"/>
    </source>
</evidence>
<dbReference type="InterPro" id="IPR011701">
    <property type="entry name" value="MFS"/>
</dbReference>
<evidence type="ECO:0000256" key="3">
    <source>
        <dbReference type="ARBA" id="ARBA00022692"/>
    </source>
</evidence>
<dbReference type="GO" id="GO:0005886">
    <property type="term" value="C:plasma membrane"/>
    <property type="evidence" value="ECO:0007669"/>
    <property type="project" value="TreeGrafter"/>
</dbReference>
<reference evidence="11 12" key="1">
    <citation type="journal article" date="2021" name="DNA Res.">
        <title>Genome analysis of Candida subhashii reveals its hybrid nature and dual mitochondrial genome conformations.</title>
        <authorList>
            <person name="Mixao V."/>
            <person name="Hegedusova E."/>
            <person name="Saus E."/>
            <person name="Pryszcz L.P."/>
            <person name="Cillingova A."/>
            <person name="Nosek J."/>
            <person name="Gabaldon T."/>
        </authorList>
    </citation>
    <scope>NUCLEOTIDE SEQUENCE [LARGE SCALE GENOMIC DNA]</scope>
    <source>
        <strain evidence="11 12">CBS 10753</strain>
    </source>
</reference>
<feature type="transmembrane region" description="Helical" evidence="9">
    <location>
        <begin position="376"/>
        <end position="400"/>
    </location>
</feature>
<feature type="transmembrane region" description="Helical" evidence="9">
    <location>
        <begin position="172"/>
        <end position="195"/>
    </location>
</feature>
<feature type="compositionally biased region" description="Basic and acidic residues" evidence="8">
    <location>
        <begin position="1"/>
        <end position="27"/>
    </location>
</feature>
<dbReference type="GeneID" id="73467415"/>
<evidence type="ECO:0000256" key="9">
    <source>
        <dbReference type="SAM" id="Phobius"/>
    </source>
</evidence>
<sequence length="512" mass="55906">MSTTEKTYENKKDFPDDENEKHYKLDSTETSTEKAPFTIFRNNERVLLIIVLALSGFWSATSSPIYFPALPTVKSYFNIDEGTTNLSVLSYLIFQGIFPTISSNLADTFGRRPVILTSLLVFIASCIAISQTTSIYVLIALRCIQAAGIAPVFSISSGVAGDVCTTSNLGGMVAMVSGLQLVGNGVGGLLGAIIISSFNTWRAIFIFLAIGGGVTFILAFFLLPETSRRIVGNGSVVPKHYVNRAPLIYFPCFKDRLNNDTTTLSDKAAFDIFGPFRIFFKPIVFFTLLPSGIHFAAWTMVLTSLSTELESSKYNFTTMQVGLVYLPQGVACTLGSLVIGRVLNGYYRYRKRNYDMQYKDVPYTERPHFNIVTARLYPCIVPSILLFCGLIIFGWCIQFSQHLSSIIISTCLISLSSSITMSISATLLVDLFPAKGSASASCVNLMRCLLAAAGTGLLEKMVGVMNLGGTYSLIAGVSLISSLGFVYVVYLSKKMIKEDDSSESSDVISETK</sequence>
<feature type="transmembrane region" description="Helical" evidence="9">
    <location>
        <begin position="87"/>
        <end position="106"/>
    </location>
</feature>
<keyword evidence="3 9" id="KW-0812">Transmembrane</keyword>
<feature type="transmembrane region" description="Helical" evidence="9">
    <location>
        <begin position="46"/>
        <end position="67"/>
    </location>
</feature>
<comment type="function">
    <text evidence="7">MFS antiporter that does not display functional linkage as drug transporter and performs functions that significantly affect biofilm development and virulence. No substrate for transport has been identified yet, but plays an important role in the growth in the host.</text>
</comment>
<feature type="region of interest" description="Disordered" evidence="8">
    <location>
        <begin position="1"/>
        <end position="28"/>
    </location>
</feature>
<accession>A0A8J5QHH7</accession>
<evidence type="ECO:0000256" key="4">
    <source>
        <dbReference type="ARBA" id="ARBA00022989"/>
    </source>
</evidence>
<keyword evidence="12" id="KW-1185">Reference proteome</keyword>
<feature type="transmembrane region" description="Helical" evidence="9">
    <location>
        <begin position="201"/>
        <end position="223"/>
    </location>
</feature>
<feature type="transmembrane region" description="Helical" evidence="9">
    <location>
        <begin position="470"/>
        <end position="491"/>
    </location>
</feature>
<comment type="caution">
    <text evidence="11">The sequence shown here is derived from an EMBL/GenBank/DDBJ whole genome shotgun (WGS) entry which is preliminary data.</text>
</comment>
<protein>
    <recommendedName>
        <fullName evidence="10">Major facilitator superfamily (MFS) profile domain-containing protein</fullName>
    </recommendedName>
</protein>
<keyword evidence="4 9" id="KW-1133">Transmembrane helix</keyword>
<name>A0A8J5QHH7_9ASCO</name>
<dbReference type="Proteomes" id="UP000694255">
    <property type="component" value="Unassembled WGS sequence"/>
</dbReference>
<dbReference type="InterPro" id="IPR020846">
    <property type="entry name" value="MFS_dom"/>
</dbReference>
<dbReference type="GO" id="GO:0055088">
    <property type="term" value="P:lipid homeostasis"/>
    <property type="evidence" value="ECO:0007669"/>
    <property type="project" value="UniProtKB-ARBA"/>
</dbReference>
<feature type="domain" description="Major facilitator superfamily (MFS) profile" evidence="10">
    <location>
        <begin position="48"/>
        <end position="493"/>
    </location>
</feature>
<proteinExistence type="inferred from homology"/>
<evidence type="ECO:0000259" key="10">
    <source>
        <dbReference type="PROSITE" id="PS50850"/>
    </source>
</evidence>
<dbReference type="GO" id="GO:0022857">
    <property type="term" value="F:transmembrane transporter activity"/>
    <property type="evidence" value="ECO:0007669"/>
    <property type="project" value="InterPro"/>
</dbReference>
<comment type="subcellular location">
    <subcellularLocation>
        <location evidence="1">Membrane</location>
        <topology evidence="1">Multi-pass membrane protein</topology>
    </subcellularLocation>
</comment>
<evidence type="ECO:0000256" key="8">
    <source>
        <dbReference type="SAM" id="MobiDB-lite"/>
    </source>
</evidence>